<gene>
    <name evidence="2" type="ORF">SPHA_7585</name>
</gene>
<evidence type="ECO:0000313" key="2">
    <source>
        <dbReference type="EMBL" id="CAE1163125.1"/>
    </source>
</evidence>
<proteinExistence type="predicted"/>
<name>A0A812AZI2_ACAPH</name>
<evidence type="ECO:0000256" key="1">
    <source>
        <dbReference type="SAM" id="Phobius"/>
    </source>
</evidence>
<dbReference type="Proteomes" id="UP000597762">
    <property type="component" value="Unassembled WGS sequence"/>
</dbReference>
<protein>
    <submittedName>
        <fullName evidence="2">Uncharacterized protein</fullName>
    </submittedName>
</protein>
<sequence length="160" mass="19153">MRDFFFFFFFFFFFVSFFFFFFFFSSSPSPFFFSSSSSFFFSSSSSFFFFVSSFFSSSFSPFFFFFFFFRKFTIMALHHIRNIRLLSRLDNNEAVQFIFHRNGQPTPVPPHQPTPESLKSHISLWISCFDSLSLNTLTTTHIFFLNTFFVPRLSPSHTTI</sequence>
<dbReference type="AlphaFoldDB" id="A0A812AZI2"/>
<keyword evidence="3" id="KW-1185">Reference proteome</keyword>
<keyword evidence="1" id="KW-0472">Membrane</keyword>
<accession>A0A812AZI2</accession>
<keyword evidence="1" id="KW-0812">Transmembrane</keyword>
<keyword evidence="1" id="KW-1133">Transmembrane helix</keyword>
<reference evidence="2" key="1">
    <citation type="submission" date="2021-01" db="EMBL/GenBank/DDBJ databases">
        <authorList>
            <person name="Li R."/>
            <person name="Bekaert M."/>
        </authorList>
    </citation>
    <scope>NUCLEOTIDE SEQUENCE</scope>
    <source>
        <strain evidence="2">Farmed</strain>
    </source>
</reference>
<comment type="caution">
    <text evidence="2">The sequence shown here is derived from an EMBL/GenBank/DDBJ whole genome shotgun (WGS) entry which is preliminary data.</text>
</comment>
<evidence type="ECO:0000313" key="3">
    <source>
        <dbReference type="Proteomes" id="UP000597762"/>
    </source>
</evidence>
<feature type="transmembrane region" description="Helical" evidence="1">
    <location>
        <begin position="7"/>
        <end position="27"/>
    </location>
</feature>
<organism evidence="2 3">
    <name type="scientific">Acanthosepion pharaonis</name>
    <name type="common">Pharaoh cuttlefish</name>
    <name type="synonym">Sepia pharaonis</name>
    <dbReference type="NCBI Taxonomy" id="158019"/>
    <lineage>
        <taxon>Eukaryota</taxon>
        <taxon>Metazoa</taxon>
        <taxon>Spiralia</taxon>
        <taxon>Lophotrochozoa</taxon>
        <taxon>Mollusca</taxon>
        <taxon>Cephalopoda</taxon>
        <taxon>Coleoidea</taxon>
        <taxon>Decapodiformes</taxon>
        <taxon>Sepiida</taxon>
        <taxon>Sepiina</taxon>
        <taxon>Sepiidae</taxon>
        <taxon>Acanthosepion</taxon>
    </lineage>
</organism>
<dbReference type="EMBL" id="CAHIKZ030000242">
    <property type="protein sequence ID" value="CAE1163125.1"/>
    <property type="molecule type" value="Genomic_DNA"/>
</dbReference>
<feature type="transmembrane region" description="Helical" evidence="1">
    <location>
        <begin position="47"/>
        <end position="69"/>
    </location>
</feature>